<dbReference type="AlphaFoldDB" id="A0A6G1J934"/>
<dbReference type="InterPro" id="IPR011333">
    <property type="entry name" value="SKP1/BTB/POZ_sf"/>
</dbReference>
<dbReference type="CDD" id="cd18186">
    <property type="entry name" value="BTB_POZ_ZBTB_KLHL-like"/>
    <property type="match status" value="1"/>
</dbReference>
<protein>
    <recommendedName>
        <fullName evidence="1">BTB domain-containing protein</fullName>
    </recommendedName>
</protein>
<dbReference type="Pfam" id="PF00651">
    <property type="entry name" value="BTB"/>
    <property type="match status" value="1"/>
</dbReference>
<dbReference type="Proteomes" id="UP000799291">
    <property type="component" value="Unassembled WGS sequence"/>
</dbReference>
<gene>
    <name evidence="2" type="ORF">K458DRAFT_252646</name>
</gene>
<dbReference type="OrthoDB" id="1022638at2759"/>
<feature type="non-terminal residue" evidence="2">
    <location>
        <position position="113"/>
    </location>
</feature>
<feature type="non-terminal residue" evidence="2">
    <location>
        <position position="1"/>
    </location>
</feature>
<organism evidence="2 3">
    <name type="scientific">Lentithecium fluviatile CBS 122367</name>
    <dbReference type="NCBI Taxonomy" id="1168545"/>
    <lineage>
        <taxon>Eukaryota</taxon>
        <taxon>Fungi</taxon>
        <taxon>Dikarya</taxon>
        <taxon>Ascomycota</taxon>
        <taxon>Pezizomycotina</taxon>
        <taxon>Dothideomycetes</taxon>
        <taxon>Pleosporomycetidae</taxon>
        <taxon>Pleosporales</taxon>
        <taxon>Massarineae</taxon>
        <taxon>Lentitheciaceae</taxon>
        <taxon>Lentithecium</taxon>
    </lineage>
</organism>
<dbReference type="SUPFAM" id="SSF54695">
    <property type="entry name" value="POZ domain"/>
    <property type="match status" value="1"/>
</dbReference>
<dbReference type="PROSITE" id="PS50097">
    <property type="entry name" value="BTB"/>
    <property type="match status" value="1"/>
</dbReference>
<dbReference type="EMBL" id="MU005576">
    <property type="protein sequence ID" value="KAF2686703.1"/>
    <property type="molecule type" value="Genomic_DNA"/>
</dbReference>
<keyword evidence="3" id="KW-1185">Reference proteome</keyword>
<accession>A0A6G1J934</accession>
<evidence type="ECO:0000313" key="2">
    <source>
        <dbReference type="EMBL" id="KAF2686703.1"/>
    </source>
</evidence>
<feature type="domain" description="BTB" evidence="1">
    <location>
        <begin position="1"/>
        <end position="71"/>
    </location>
</feature>
<dbReference type="PANTHER" id="PTHR47843">
    <property type="entry name" value="BTB DOMAIN-CONTAINING PROTEIN-RELATED"/>
    <property type="match status" value="1"/>
</dbReference>
<sequence>VIAVRVGPEGKHKKFAVHKNLLRDSSPFFKAASSNDWLESETRLVTLPEGEPLAFKLYAQWLYTGRLHVEYNKGETEGANNKSWDALIDGYLLGEYLQDTMYRDQLVDAIVKR</sequence>
<name>A0A6G1J934_9PLEO</name>
<dbReference type="Gene3D" id="3.30.710.10">
    <property type="entry name" value="Potassium Channel Kv1.1, Chain A"/>
    <property type="match status" value="1"/>
</dbReference>
<evidence type="ECO:0000313" key="3">
    <source>
        <dbReference type="Proteomes" id="UP000799291"/>
    </source>
</evidence>
<evidence type="ECO:0000259" key="1">
    <source>
        <dbReference type="PROSITE" id="PS50097"/>
    </source>
</evidence>
<dbReference type="PANTHER" id="PTHR47843:SF2">
    <property type="entry name" value="BTB DOMAIN-CONTAINING PROTEIN"/>
    <property type="match status" value="1"/>
</dbReference>
<dbReference type="InterPro" id="IPR000210">
    <property type="entry name" value="BTB/POZ_dom"/>
</dbReference>
<reference evidence="2" key="1">
    <citation type="journal article" date="2020" name="Stud. Mycol.">
        <title>101 Dothideomycetes genomes: a test case for predicting lifestyles and emergence of pathogens.</title>
        <authorList>
            <person name="Haridas S."/>
            <person name="Albert R."/>
            <person name="Binder M."/>
            <person name="Bloem J."/>
            <person name="Labutti K."/>
            <person name="Salamov A."/>
            <person name="Andreopoulos B."/>
            <person name="Baker S."/>
            <person name="Barry K."/>
            <person name="Bills G."/>
            <person name="Bluhm B."/>
            <person name="Cannon C."/>
            <person name="Castanera R."/>
            <person name="Culley D."/>
            <person name="Daum C."/>
            <person name="Ezra D."/>
            <person name="Gonzalez J."/>
            <person name="Henrissat B."/>
            <person name="Kuo A."/>
            <person name="Liang C."/>
            <person name="Lipzen A."/>
            <person name="Lutzoni F."/>
            <person name="Magnuson J."/>
            <person name="Mondo S."/>
            <person name="Nolan M."/>
            <person name="Ohm R."/>
            <person name="Pangilinan J."/>
            <person name="Park H.-J."/>
            <person name="Ramirez L."/>
            <person name="Alfaro M."/>
            <person name="Sun H."/>
            <person name="Tritt A."/>
            <person name="Yoshinaga Y."/>
            <person name="Zwiers L.-H."/>
            <person name="Turgeon B."/>
            <person name="Goodwin S."/>
            <person name="Spatafora J."/>
            <person name="Crous P."/>
            <person name="Grigoriev I."/>
        </authorList>
    </citation>
    <scope>NUCLEOTIDE SEQUENCE</scope>
    <source>
        <strain evidence="2">CBS 122367</strain>
    </source>
</reference>
<proteinExistence type="predicted"/>